<evidence type="ECO:0000256" key="4">
    <source>
        <dbReference type="ARBA" id="ARBA00023239"/>
    </source>
</evidence>
<name>A0A1C7EI09_9BACL</name>
<evidence type="ECO:0000259" key="10">
    <source>
        <dbReference type="Pfam" id="PF02602"/>
    </source>
</evidence>
<dbReference type="AlphaFoldDB" id="A0A1C7EI09"/>
<dbReference type="InterPro" id="IPR036108">
    <property type="entry name" value="4pyrrol_syn_uPrphyn_synt_sf"/>
</dbReference>
<dbReference type="PANTHER" id="PTHR38042">
    <property type="entry name" value="UROPORPHYRINOGEN-III SYNTHASE, CHLOROPLASTIC"/>
    <property type="match status" value="1"/>
</dbReference>
<dbReference type="RefSeq" id="WP_065526626.1">
    <property type="nucleotide sequence ID" value="NZ_CP016543.2"/>
</dbReference>
<evidence type="ECO:0000256" key="7">
    <source>
        <dbReference type="ARBA" id="ARBA00040167"/>
    </source>
</evidence>
<organism evidence="11 12">
    <name type="scientific">Planococcus donghaensis</name>
    <dbReference type="NCBI Taxonomy" id="414778"/>
    <lineage>
        <taxon>Bacteria</taxon>
        <taxon>Bacillati</taxon>
        <taxon>Bacillota</taxon>
        <taxon>Bacilli</taxon>
        <taxon>Bacillales</taxon>
        <taxon>Caryophanaceae</taxon>
        <taxon>Planococcus</taxon>
    </lineage>
</organism>
<dbReference type="UniPathway" id="UPA00251">
    <property type="reaction ID" value="UER00320"/>
</dbReference>
<evidence type="ECO:0000256" key="3">
    <source>
        <dbReference type="ARBA" id="ARBA00013109"/>
    </source>
</evidence>
<dbReference type="EC" id="4.2.1.75" evidence="3 9"/>
<evidence type="ECO:0000313" key="12">
    <source>
        <dbReference type="Proteomes" id="UP000092495"/>
    </source>
</evidence>
<dbReference type="InterPro" id="IPR003754">
    <property type="entry name" value="4pyrrol_synth_uPrphyn_synth"/>
</dbReference>
<evidence type="ECO:0000256" key="5">
    <source>
        <dbReference type="ARBA" id="ARBA00023244"/>
    </source>
</evidence>
<evidence type="ECO:0000256" key="1">
    <source>
        <dbReference type="ARBA" id="ARBA00004772"/>
    </source>
</evidence>
<dbReference type="Gene3D" id="3.40.50.10090">
    <property type="match status" value="2"/>
</dbReference>
<accession>A0A1C7EI09</accession>
<dbReference type="PANTHER" id="PTHR38042:SF1">
    <property type="entry name" value="UROPORPHYRINOGEN-III SYNTHASE, CHLOROPLASTIC"/>
    <property type="match status" value="1"/>
</dbReference>
<dbReference type="EMBL" id="CP016543">
    <property type="protein sequence ID" value="ANU23614.1"/>
    <property type="molecule type" value="Genomic_DNA"/>
</dbReference>
<keyword evidence="12" id="KW-1185">Reference proteome</keyword>
<dbReference type="CDD" id="cd06578">
    <property type="entry name" value="HemD"/>
    <property type="match status" value="1"/>
</dbReference>
<evidence type="ECO:0000256" key="9">
    <source>
        <dbReference type="RuleBase" id="RU366031"/>
    </source>
</evidence>
<comment type="similarity">
    <text evidence="2 9">Belongs to the uroporphyrinogen-III synthase family.</text>
</comment>
<feature type="domain" description="Tetrapyrrole biosynthesis uroporphyrinogen III synthase" evidence="10">
    <location>
        <begin position="28"/>
        <end position="218"/>
    </location>
</feature>
<comment type="function">
    <text evidence="6 9">Catalyzes cyclization of the linear tetrapyrrole, hydroxymethylbilane, to the macrocyclic uroporphyrinogen III.</text>
</comment>
<dbReference type="STRING" id="414778.BCM40_09595"/>
<dbReference type="GO" id="GO:0006782">
    <property type="term" value="P:protoporphyrinogen IX biosynthetic process"/>
    <property type="evidence" value="ECO:0007669"/>
    <property type="project" value="UniProtKB-UniRule"/>
</dbReference>
<dbReference type="InterPro" id="IPR039793">
    <property type="entry name" value="UROS/Hem4"/>
</dbReference>
<evidence type="ECO:0000256" key="2">
    <source>
        <dbReference type="ARBA" id="ARBA00008133"/>
    </source>
</evidence>
<dbReference type="Proteomes" id="UP000092495">
    <property type="component" value="Chromosome"/>
</dbReference>
<dbReference type="SUPFAM" id="SSF69618">
    <property type="entry name" value="HemD-like"/>
    <property type="match status" value="1"/>
</dbReference>
<comment type="catalytic activity">
    <reaction evidence="8 9">
        <text>hydroxymethylbilane = uroporphyrinogen III + H2O</text>
        <dbReference type="Rhea" id="RHEA:18965"/>
        <dbReference type="ChEBI" id="CHEBI:15377"/>
        <dbReference type="ChEBI" id="CHEBI:57308"/>
        <dbReference type="ChEBI" id="CHEBI:57845"/>
        <dbReference type="EC" id="4.2.1.75"/>
    </reaction>
</comment>
<sequence length="233" mass="25789">MSNSKKLLEGKTIVFTGSRKPVEAISHAQSFGANTKYLPLVETIVRQSEKPDFTEYDWLIFTSRTSAEVFCSFNETVPVKIAAVGTQTAAVLEKHGHQVDFIPKMFSADQFIQEFPPVSGKAKCLFIKGQMAKNTISTMSMQVDEWTVYDTVLNSENAKTITQFKDVIILFASPSAVRAYRQAGGNWSNIQVAAIGHVTKKAIIENGGTVDFMPERYTYIEVINEIAKGSLST</sequence>
<reference evidence="11" key="1">
    <citation type="submission" date="2016-10" db="EMBL/GenBank/DDBJ databases">
        <authorList>
            <person name="See-Too W.S."/>
        </authorList>
    </citation>
    <scope>NUCLEOTIDE SEQUENCE</scope>
    <source>
        <strain evidence="11">DSM 22276</strain>
    </source>
</reference>
<protein>
    <recommendedName>
        <fullName evidence="7 9">Uroporphyrinogen-III synthase</fullName>
        <ecNumber evidence="3 9">4.2.1.75</ecNumber>
    </recommendedName>
</protein>
<gene>
    <name evidence="11" type="ORF">BCM40_09595</name>
</gene>
<dbReference type="GO" id="GO:0006780">
    <property type="term" value="P:uroporphyrinogen III biosynthetic process"/>
    <property type="evidence" value="ECO:0007669"/>
    <property type="project" value="UniProtKB-UniRule"/>
</dbReference>
<keyword evidence="5 9" id="KW-0627">Porphyrin biosynthesis</keyword>
<evidence type="ECO:0000256" key="6">
    <source>
        <dbReference type="ARBA" id="ARBA00037589"/>
    </source>
</evidence>
<evidence type="ECO:0000313" key="11">
    <source>
        <dbReference type="EMBL" id="ANU23614.1"/>
    </source>
</evidence>
<keyword evidence="4 9" id="KW-0456">Lyase</keyword>
<dbReference type="KEGG" id="pdg:BCM40_09595"/>
<dbReference type="GO" id="GO:0004852">
    <property type="term" value="F:uroporphyrinogen-III synthase activity"/>
    <property type="evidence" value="ECO:0007669"/>
    <property type="project" value="UniProtKB-UniRule"/>
</dbReference>
<comment type="pathway">
    <text evidence="1 9">Porphyrin-containing compound metabolism; protoporphyrin-IX biosynthesis; coproporphyrinogen-III from 5-aminolevulinate: step 3/4.</text>
</comment>
<dbReference type="Pfam" id="PF02602">
    <property type="entry name" value="HEM4"/>
    <property type="match status" value="1"/>
</dbReference>
<dbReference type="OrthoDB" id="9815856at2"/>
<evidence type="ECO:0000256" key="8">
    <source>
        <dbReference type="ARBA" id="ARBA00048617"/>
    </source>
</evidence>
<proteinExistence type="inferred from homology"/>